<feature type="region of interest" description="Disordered" evidence="1">
    <location>
        <begin position="1"/>
        <end position="74"/>
    </location>
</feature>
<keyword evidence="3" id="KW-1185">Reference proteome</keyword>
<dbReference type="Proteomes" id="UP001151760">
    <property type="component" value="Unassembled WGS sequence"/>
</dbReference>
<reference evidence="2" key="1">
    <citation type="journal article" date="2022" name="Int. J. Mol. Sci.">
        <title>Draft Genome of Tanacetum Coccineum: Genomic Comparison of Closely Related Tanacetum-Family Plants.</title>
        <authorList>
            <person name="Yamashiro T."/>
            <person name="Shiraishi A."/>
            <person name="Nakayama K."/>
            <person name="Satake H."/>
        </authorList>
    </citation>
    <scope>NUCLEOTIDE SEQUENCE</scope>
</reference>
<accession>A0ABQ5FCD6</accession>
<protein>
    <submittedName>
        <fullName evidence="2">Uncharacterized protein</fullName>
    </submittedName>
</protein>
<feature type="compositionally biased region" description="Basic and acidic residues" evidence="1">
    <location>
        <begin position="61"/>
        <end position="74"/>
    </location>
</feature>
<proteinExistence type="predicted"/>
<name>A0ABQ5FCD6_9ASTR</name>
<organism evidence="2 3">
    <name type="scientific">Tanacetum coccineum</name>
    <dbReference type="NCBI Taxonomy" id="301880"/>
    <lineage>
        <taxon>Eukaryota</taxon>
        <taxon>Viridiplantae</taxon>
        <taxon>Streptophyta</taxon>
        <taxon>Embryophyta</taxon>
        <taxon>Tracheophyta</taxon>
        <taxon>Spermatophyta</taxon>
        <taxon>Magnoliopsida</taxon>
        <taxon>eudicotyledons</taxon>
        <taxon>Gunneridae</taxon>
        <taxon>Pentapetalae</taxon>
        <taxon>asterids</taxon>
        <taxon>campanulids</taxon>
        <taxon>Asterales</taxon>
        <taxon>Asteraceae</taxon>
        <taxon>Asteroideae</taxon>
        <taxon>Anthemideae</taxon>
        <taxon>Anthemidinae</taxon>
        <taxon>Tanacetum</taxon>
    </lineage>
</organism>
<evidence type="ECO:0000256" key="1">
    <source>
        <dbReference type="SAM" id="MobiDB-lite"/>
    </source>
</evidence>
<gene>
    <name evidence="2" type="ORF">Tco_1004148</name>
</gene>
<evidence type="ECO:0000313" key="3">
    <source>
        <dbReference type="Proteomes" id="UP001151760"/>
    </source>
</evidence>
<evidence type="ECO:0000313" key="2">
    <source>
        <dbReference type="EMBL" id="GJT60615.1"/>
    </source>
</evidence>
<dbReference type="EMBL" id="BQNB010017215">
    <property type="protein sequence ID" value="GJT60615.1"/>
    <property type="molecule type" value="Genomic_DNA"/>
</dbReference>
<reference evidence="2" key="2">
    <citation type="submission" date="2022-01" db="EMBL/GenBank/DDBJ databases">
        <authorList>
            <person name="Yamashiro T."/>
            <person name="Shiraishi A."/>
            <person name="Satake H."/>
            <person name="Nakayama K."/>
        </authorList>
    </citation>
    <scope>NUCLEOTIDE SEQUENCE</scope>
</reference>
<comment type="caution">
    <text evidence="2">The sequence shown here is derived from an EMBL/GenBank/DDBJ whole genome shotgun (WGS) entry which is preliminary data.</text>
</comment>
<sequence>MQSTADSDFGHSLFQPRDSFSRFDSMKSTNDSYDNNRAFSSFDDADPFGSSDSFKTSMESETPRRDSVDGWKAF</sequence>
<feature type="compositionally biased region" description="Polar residues" evidence="1">
    <location>
        <begin position="26"/>
        <end position="39"/>
    </location>
</feature>
<feature type="compositionally biased region" description="Polar residues" evidence="1">
    <location>
        <begin position="50"/>
        <end position="60"/>
    </location>
</feature>